<dbReference type="GO" id="GO:0046872">
    <property type="term" value="F:metal ion binding"/>
    <property type="evidence" value="ECO:0007669"/>
    <property type="project" value="UniProtKB-KW"/>
</dbReference>
<feature type="domain" description="Radical SAM core" evidence="6">
    <location>
        <begin position="54"/>
        <end position="292"/>
    </location>
</feature>
<dbReference type="GO" id="GO:0005737">
    <property type="term" value="C:cytoplasm"/>
    <property type="evidence" value="ECO:0007669"/>
    <property type="project" value="TreeGrafter"/>
</dbReference>
<dbReference type="InterPro" id="IPR034505">
    <property type="entry name" value="Coproporphyrinogen-III_oxidase"/>
</dbReference>
<dbReference type="SFLD" id="SFLDG01065">
    <property type="entry name" value="anaerobic_coproporphyrinogen-I"/>
    <property type="match status" value="1"/>
</dbReference>
<protein>
    <submittedName>
        <fullName evidence="7">Radical SAM protein</fullName>
    </submittedName>
</protein>
<evidence type="ECO:0000259" key="6">
    <source>
        <dbReference type="PROSITE" id="PS51918"/>
    </source>
</evidence>
<evidence type="ECO:0000256" key="5">
    <source>
        <dbReference type="ARBA" id="ARBA00023014"/>
    </source>
</evidence>
<dbReference type="PANTHER" id="PTHR13932">
    <property type="entry name" value="COPROPORPHYRINIGEN III OXIDASE"/>
    <property type="match status" value="1"/>
</dbReference>
<comment type="caution">
    <text evidence="7">The sequence shown here is derived from an EMBL/GenBank/DDBJ whole genome shotgun (WGS) entry which is preliminary data.</text>
</comment>
<evidence type="ECO:0000313" key="8">
    <source>
        <dbReference type="Proteomes" id="UP000309566"/>
    </source>
</evidence>
<dbReference type="InterPro" id="IPR058240">
    <property type="entry name" value="rSAM_sf"/>
</dbReference>
<keyword evidence="4" id="KW-0408">Iron</keyword>
<dbReference type="SUPFAM" id="SSF102114">
    <property type="entry name" value="Radical SAM enzymes"/>
    <property type="match status" value="1"/>
</dbReference>
<dbReference type="SFLD" id="SFLDG01082">
    <property type="entry name" value="B12-binding_domain_containing"/>
    <property type="match status" value="1"/>
</dbReference>
<name>A0A4S2CIS7_9BACE</name>
<evidence type="ECO:0000256" key="3">
    <source>
        <dbReference type="ARBA" id="ARBA00022723"/>
    </source>
</evidence>
<evidence type="ECO:0000256" key="1">
    <source>
        <dbReference type="ARBA" id="ARBA00001966"/>
    </source>
</evidence>
<gene>
    <name evidence="7" type="ORF">E5353_16170</name>
</gene>
<dbReference type="GO" id="GO:0006779">
    <property type="term" value="P:porphyrin-containing compound biosynthetic process"/>
    <property type="evidence" value="ECO:0007669"/>
    <property type="project" value="TreeGrafter"/>
</dbReference>
<dbReference type="EMBL" id="SRYX01000085">
    <property type="protein sequence ID" value="TGY27154.1"/>
    <property type="molecule type" value="Genomic_DNA"/>
</dbReference>
<dbReference type="InterPro" id="IPR007197">
    <property type="entry name" value="rSAM"/>
</dbReference>
<comment type="cofactor">
    <cofactor evidence="1">
        <name>[4Fe-4S] cluster</name>
        <dbReference type="ChEBI" id="CHEBI:49883"/>
    </cofactor>
</comment>
<dbReference type="SMART" id="SM00729">
    <property type="entry name" value="Elp3"/>
    <property type="match status" value="1"/>
</dbReference>
<proteinExistence type="predicted"/>
<dbReference type="GO" id="GO:0003824">
    <property type="term" value="F:catalytic activity"/>
    <property type="evidence" value="ECO:0007669"/>
    <property type="project" value="InterPro"/>
</dbReference>
<accession>A0A4S2CIS7</accession>
<dbReference type="GO" id="GO:0051539">
    <property type="term" value="F:4 iron, 4 sulfur cluster binding"/>
    <property type="evidence" value="ECO:0007669"/>
    <property type="project" value="TreeGrafter"/>
</dbReference>
<evidence type="ECO:0000313" key="7">
    <source>
        <dbReference type="EMBL" id="TGY27154.1"/>
    </source>
</evidence>
<dbReference type="Proteomes" id="UP000309566">
    <property type="component" value="Unassembled WGS sequence"/>
</dbReference>
<reference evidence="7 8" key="1">
    <citation type="submission" date="2019-04" db="EMBL/GenBank/DDBJ databases">
        <title>Microbes associate with the intestines of laboratory mice.</title>
        <authorList>
            <person name="Navarre W."/>
            <person name="Wong E."/>
            <person name="Huang K."/>
            <person name="Tropini C."/>
            <person name="Ng K."/>
            <person name="Yu B."/>
        </authorList>
    </citation>
    <scope>NUCLEOTIDE SEQUENCE [LARGE SCALE GENOMIC DNA]</scope>
    <source>
        <strain evidence="7 8">NM63_1-25</strain>
    </source>
</reference>
<keyword evidence="2" id="KW-0949">S-adenosyl-L-methionine</keyword>
<dbReference type="Gene3D" id="3.20.20.70">
    <property type="entry name" value="Aldolase class I"/>
    <property type="match status" value="1"/>
</dbReference>
<dbReference type="PROSITE" id="PS51918">
    <property type="entry name" value="RADICAL_SAM"/>
    <property type="match status" value="1"/>
</dbReference>
<dbReference type="SFLD" id="SFLDS00029">
    <property type="entry name" value="Radical_SAM"/>
    <property type="match status" value="1"/>
</dbReference>
<keyword evidence="3" id="KW-0479">Metal-binding</keyword>
<organism evidence="7 8">
    <name type="scientific">Bacteroides caecimuris</name>
    <dbReference type="NCBI Taxonomy" id="1796613"/>
    <lineage>
        <taxon>Bacteria</taxon>
        <taxon>Pseudomonadati</taxon>
        <taxon>Bacteroidota</taxon>
        <taxon>Bacteroidia</taxon>
        <taxon>Bacteroidales</taxon>
        <taxon>Bacteroidaceae</taxon>
        <taxon>Bacteroides</taxon>
    </lineage>
</organism>
<dbReference type="AlphaFoldDB" id="A0A4S2CIS7"/>
<dbReference type="Pfam" id="PF04055">
    <property type="entry name" value="Radical_SAM"/>
    <property type="match status" value="1"/>
</dbReference>
<dbReference type="PANTHER" id="PTHR13932:SF5">
    <property type="entry name" value="RADICAL S-ADENOSYL METHIONINE DOMAIN-CONTAINING PROTEIN 1, MITOCHONDRIAL"/>
    <property type="match status" value="1"/>
</dbReference>
<dbReference type="InterPro" id="IPR013785">
    <property type="entry name" value="Aldolase_TIM"/>
</dbReference>
<sequence length="442" mass="50173">MMENILDKDFMTKTLYSDIQELLESRKNSSLFNTSYPLSPSQWTHYIADINLPFDWTLPIAFYIHIPFCKQLCSFCEYTKMRLPNENDQLRYVENIINDIRQFIAKHENIMLYGFDIGGGTPTALSEKTFAVLMNWFGGYIASANVLKDFEASIEATFQTLTINKIALIAANGIKRVSLGLQSSSENVLKPLHRSVDSCQNMSFAIQQLHQAGIDKVNIDLMYGLPGQSIDTLIRDIATIKELNPEQVTIYEFRTNQLAHSFETNLEICYQQYCKLYDELTNLGYNGVFGQNTFSKKATDCGLSSYLRHRMFDGWQYKGFGISSQSMSQSGLSYNIGKNAPVSKYLSDSILSYEATKSYILPSQEVFAKFIAVSGYSGGFSISVARKILGNEFDAKYRNTIKFLFSENLITIKNDRLQLTKSGFRYYGAILSLFHSPQIIQG</sequence>
<evidence type="ECO:0000256" key="2">
    <source>
        <dbReference type="ARBA" id="ARBA00022691"/>
    </source>
</evidence>
<dbReference type="InterPro" id="IPR006638">
    <property type="entry name" value="Elp3/MiaA/NifB-like_rSAM"/>
</dbReference>
<dbReference type="RefSeq" id="WP_136000357.1">
    <property type="nucleotide sequence ID" value="NZ_SRYX01000085.1"/>
</dbReference>
<keyword evidence="5" id="KW-0411">Iron-sulfur</keyword>
<evidence type="ECO:0000256" key="4">
    <source>
        <dbReference type="ARBA" id="ARBA00023004"/>
    </source>
</evidence>